<reference evidence="2" key="1">
    <citation type="journal article" date="2020" name="Mol. Plant Microbe Interact.">
        <title>Genome Sequence of the Biocontrol Agent Coniothyrium minitans strain Conio (IMI 134523).</title>
        <authorList>
            <person name="Patel D."/>
            <person name="Shittu T.A."/>
            <person name="Baroncelli R."/>
            <person name="Muthumeenakshi S."/>
            <person name="Osborne T.H."/>
            <person name="Janganan T.K."/>
            <person name="Sreenivasaprasad S."/>
        </authorList>
    </citation>
    <scope>NUCLEOTIDE SEQUENCE</scope>
    <source>
        <strain evidence="2">Conio</strain>
    </source>
</reference>
<feature type="compositionally biased region" description="Basic residues" evidence="1">
    <location>
        <begin position="46"/>
        <end position="56"/>
    </location>
</feature>
<feature type="region of interest" description="Disordered" evidence="1">
    <location>
        <begin position="1"/>
        <end position="85"/>
    </location>
</feature>
<proteinExistence type="predicted"/>
<accession>A0A9P6G4F0</accession>
<feature type="compositionally biased region" description="Basic residues" evidence="1">
    <location>
        <begin position="21"/>
        <end position="34"/>
    </location>
</feature>
<protein>
    <submittedName>
        <fullName evidence="2">Uncharacterized protein</fullName>
    </submittedName>
</protein>
<dbReference type="AlphaFoldDB" id="A0A9P6G4F0"/>
<dbReference type="Proteomes" id="UP000756921">
    <property type="component" value="Unassembled WGS sequence"/>
</dbReference>
<feature type="compositionally biased region" description="Polar residues" evidence="1">
    <location>
        <begin position="70"/>
        <end position="85"/>
    </location>
</feature>
<comment type="caution">
    <text evidence="2">The sequence shown here is derived from an EMBL/GenBank/DDBJ whole genome shotgun (WGS) entry which is preliminary data.</text>
</comment>
<organism evidence="2 3">
    <name type="scientific">Paraphaeosphaeria minitans</name>
    <dbReference type="NCBI Taxonomy" id="565426"/>
    <lineage>
        <taxon>Eukaryota</taxon>
        <taxon>Fungi</taxon>
        <taxon>Dikarya</taxon>
        <taxon>Ascomycota</taxon>
        <taxon>Pezizomycotina</taxon>
        <taxon>Dothideomycetes</taxon>
        <taxon>Pleosporomycetidae</taxon>
        <taxon>Pleosporales</taxon>
        <taxon>Massarineae</taxon>
        <taxon>Didymosphaeriaceae</taxon>
        <taxon>Paraphaeosphaeria</taxon>
    </lineage>
</organism>
<evidence type="ECO:0000256" key="1">
    <source>
        <dbReference type="SAM" id="MobiDB-lite"/>
    </source>
</evidence>
<name>A0A9P6G4F0_9PLEO</name>
<evidence type="ECO:0000313" key="2">
    <source>
        <dbReference type="EMBL" id="KAF9728652.1"/>
    </source>
</evidence>
<gene>
    <name evidence="2" type="ORF">PMIN01_13480</name>
</gene>
<evidence type="ECO:0000313" key="3">
    <source>
        <dbReference type="Proteomes" id="UP000756921"/>
    </source>
</evidence>
<dbReference type="OrthoDB" id="3694450at2759"/>
<sequence length="157" mass="17351">MSSQRQIQKRKRDASVSAAGCKRHSRTLSKKSKQRPANAVQAPTHHPPKPTSKVRARVYAEVQCSEDTGAESSSDGAGNNENNCHVNAKELQSTDCPRKLYEFHEANPAASGPPRRLSHWELCCEEDRDADNFSDDDKPVKTVRAGCRAVRRGRAAI</sequence>
<dbReference type="EMBL" id="WJXW01000019">
    <property type="protein sequence ID" value="KAF9728652.1"/>
    <property type="molecule type" value="Genomic_DNA"/>
</dbReference>
<keyword evidence="3" id="KW-1185">Reference proteome</keyword>